<dbReference type="InterPro" id="IPR011992">
    <property type="entry name" value="EF-hand-dom_pair"/>
</dbReference>
<dbReference type="AlphaFoldDB" id="A0A8J2SX45"/>
<evidence type="ECO:0000313" key="9">
    <source>
        <dbReference type="Proteomes" id="UP000789595"/>
    </source>
</evidence>
<keyword evidence="5" id="KW-0472">Membrane</keyword>
<feature type="transmembrane region" description="Helical" evidence="5">
    <location>
        <begin position="450"/>
        <end position="471"/>
    </location>
</feature>
<keyword evidence="2" id="KW-0677">Repeat</keyword>
<dbReference type="Pfam" id="PF13499">
    <property type="entry name" value="EF-hand_7"/>
    <property type="match status" value="2"/>
</dbReference>
<dbReference type="EMBL" id="CAKKNE010000005">
    <property type="protein sequence ID" value="CAH0376232.1"/>
    <property type="molecule type" value="Genomic_DNA"/>
</dbReference>
<feature type="signal peptide" evidence="6">
    <location>
        <begin position="1"/>
        <end position="19"/>
    </location>
</feature>
<keyword evidence="5" id="KW-1133">Transmembrane helix</keyword>
<comment type="caution">
    <text evidence="8">The sequence shown here is derived from an EMBL/GenBank/DDBJ whole genome shotgun (WGS) entry which is preliminary data.</text>
</comment>
<feature type="domain" description="EF-hand" evidence="7">
    <location>
        <begin position="536"/>
        <end position="571"/>
    </location>
</feature>
<feature type="domain" description="EF-hand" evidence="7">
    <location>
        <begin position="648"/>
        <end position="683"/>
    </location>
</feature>
<keyword evidence="1" id="KW-0479">Metal-binding</keyword>
<sequence>MRRTAPMLAAACLLAAAAASSTPLIGGDADANGCIASAGYTWCEPLNKCIRSWESACVDLEEEETTKDEKEEDEEEEEEERVLKLHIIVLTVSCLVGVSLAFEITHEHLLEHTSETMRPIIVGLFGELTLLGFIGLTLFILFKMSWPHELSEYLYGDGEVIPELGESVHMVLFLVMVIFLAQAVYLARLGDRVLNKWKDWEGLSVDRVSERTIRKHKVLQSASLLSLANTSDEQVDSLIFSLTRDRFCVVRDLHPADFEFASYLGIALGRTLEELVEVPVKSWVCLEIVLLLAWQVDGLLGKRDKMVGWILAGYALPLMAGLVLAKLRRILVQHTAPLLADAEQRGQRGSLKAMTNRSIRRRHAQEERSFKKKGAKSPPRSPKRPPEPREKVLVHDTYHHAFWSGPHQKSKFTLDVLRFVPLGAAIYIAILLLVHAPALLKGEVLATYSIYVRLIVLVVALLPPVLCTIYVREAVDDFAIAGHVESLQNLRFVEHVIRRQRTVAAFEALKVVTFLRKPDIVRAAMQLSDQAGKDEREERSWRSIFDVFDENQDGIFDRSELRVLLTKFSTATEGKITEIIELLDDDKSGEISFDEFYAFGRKLERYVRENVDPHELLKEMFEIVDDDRGGLITVHELHQTIREIGQELSIDDVYNLIKDIDDDGNGALDLEEFHLLLHRVGVEFVGKPAH</sequence>
<dbReference type="InterPro" id="IPR039647">
    <property type="entry name" value="EF_hand_pair_protein_CML-like"/>
</dbReference>
<accession>A0A8J2SX45</accession>
<evidence type="ECO:0000313" key="8">
    <source>
        <dbReference type="EMBL" id="CAH0376232.1"/>
    </source>
</evidence>
<evidence type="ECO:0000256" key="4">
    <source>
        <dbReference type="SAM" id="MobiDB-lite"/>
    </source>
</evidence>
<organism evidence="8 9">
    <name type="scientific">Pelagomonas calceolata</name>
    <dbReference type="NCBI Taxonomy" id="35677"/>
    <lineage>
        <taxon>Eukaryota</taxon>
        <taxon>Sar</taxon>
        <taxon>Stramenopiles</taxon>
        <taxon>Ochrophyta</taxon>
        <taxon>Pelagophyceae</taxon>
        <taxon>Pelagomonadales</taxon>
        <taxon>Pelagomonadaceae</taxon>
        <taxon>Pelagomonas</taxon>
    </lineage>
</organism>
<evidence type="ECO:0000259" key="7">
    <source>
        <dbReference type="PROSITE" id="PS50222"/>
    </source>
</evidence>
<gene>
    <name evidence="8" type="ORF">PECAL_5P07980</name>
</gene>
<dbReference type="FunFam" id="1.10.238.10:FF:000003">
    <property type="entry name" value="Calmodulin A"/>
    <property type="match status" value="1"/>
</dbReference>
<feature type="chain" id="PRO_5035286895" description="EF-hand domain-containing protein" evidence="6">
    <location>
        <begin position="20"/>
        <end position="690"/>
    </location>
</feature>
<dbReference type="GO" id="GO:0005509">
    <property type="term" value="F:calcium ion binding"/>
    <property type="evidence" value="ECO:0007669"/>
    <property type="project" value="InterPro"/>
</dbReference>
<evidence type="ECO:0000256" key="1">
    <source>
        <dbReference type="ARBA" id="ARBA00022723"/>
    </source>
</evidence>
<dbReference type="InterPro" id="IPR018247">
    <property type="entry name" value="EF_Hand_1_Ca_BS"/>
</dbReference>
<dbReference type="InterPro" id="IPR002048">
    <property type="entry name" value="EF_hand_dom"/>
</dbReference>
<feature type="transmembrane region" description="Helical" evidence="5">
    <location>
        <begin position="122"/>
        <end position="142"/>
    </location>
</feature>
<feature type="transmembrane region" description="Helical" evidence="5">
    <location>
        <begin position="306"/>
        <end position="325"/>
    </location>
</feature>
<dbReference type="PROSITE" id="PS50222">
    <property type="entry name" value="EF_HAND_2"/>
    <property type="match status" value="4"/>
</dbReference>
<evidence type="ECO:0000256" key="2">
    <source>
        <dbReference type="ARBA" id="ARBA00022737"/>
    </source>
</evidence>
<dbReference type="Gene3D" id="1.10.238.10">
    <property type="entry name" value="EF-hand"/>
    <property type="match status" value="2"/>
</dbReference>
<evidence type="ECO:0000256" key="3">
    <source>
        <dbReference type="ARBA" id="ARBA00022837"/>
    </source>
</evidence>
<keyword evidence="9" id="KW-1185">Reference proteome</keyword>
<evidence type="ECO:0000256" key="5">
    <source>
        <dbReference type="SAM" id="Phobius"/>
    </source>
</evidence>
<feature type="transmembrane region" description="Helical" evidence="5">
    <location>
        <begin position="168"/>
        <end position="187"/>
    </location>
</feature>
<feature type="region of interest" description="Disordered" evidence="4">
    <location>
        <begin position="349"/>
        <end position="389"/>
    </location>
</feature>
<dbReference type="SUPFAM" id="SSF47473">
    <property type="entry name" value="EF-hand"/>
    <property type="match status" value="1"/>
</dbReference>
<dbReference type="PROSITE" id="PS00018">
    <property type="entry name" value="EF_HAND_1"/>
    <property type="match status" value="3"/>
</dbReference>
<keyword evidence="3" id="KW-0106">Calcium</keyword>
<keyword evidence="5" id="KW-0812">Transmembrane</keyword>
<feature type="transmembrane region" description="Helical" evidence="5">
    <location>
        <begin position="275"/>
        <end position="294"/>
    </location>
</feature>
<keyword evidence="6" id="KW-0732">Signal</keyword>
<dbReference type="SMART" id="SM00054">
    <property type="entry name" value="EFh"/>
    <property type="match status" value="4"/>
</dbReference>
<name>A0A8J2SX45_9STRA</name>
<dbReference type="PANTHER" id="PTHR10891">
    <property type="entry name" value="EF-HAND CALCIUM-BINDING DOMAIN CONTAINING PROTEIN"/>
    <property type="match status" value="1"/>
</dbReference>
<feature type="domain" description="EF-hand" evidence="7">
    <location>
        <begin position="612"/>
        <end position="647"/>
    </location>
</feature>
<proteinExistence type="predicted"/>
<protein>
    <recommendedName>
        <fullName evidence="7">EF-hand domain-containing protein</fullName>
    </recommendedName>
</protein>
<feature type="transmembrane region" description="Helical" evidence="5">
    <location>
        <begin position="416"/>
        <end position="438"/>
    </location>
</feature>
<feature type="domain" description="EF-hand" evidence="7">
    <location>
        <begin position="573"/>
        <end position="606"/>
    </location>
</feature>
<dbReference type="OrthoDB" id="6081786at2759"/>
<reference evidence="8" key="1">
    <citation type="submission" date="2021-11" db="EMBL/GenBank/DDBJ databases">
        <authorList>
            <consortium name="Genoscope - CEA"/>
            <person name="William W."/>
        </authorList>
    </citation>
    <scope>NUCLEOTIDE SEQUENCE</scope>
</reference>
<dbReference type="Proteomes" id="UP000789595">
    <property type="component" value="Unassembled WGS sequence"/>
</dbReference>
<evidence type="ECO:0000256" key="6">
    <source>
        <dbReference type="SAM" id="SignalP"/>
    </source>
</evidence>